<sequence>MRQGMLAEWRDVIAVHHEERRERREDRRWERGFEQRSWMIQADDRFAFNPERDFREFDRWIRQQKRTHGREHFRRLRDELKADGAWDPRWSDRSV</sequence>
<proteinExistence type="predicted"/>
<accession>A0ABT8G179</accession>
<reference evidence="1" key="1">
    <citation type="submission" date="2023-06" db="EMBL/GenBank/DDBJ databases">
        <title>SYSU T00b26.</title>
        <authorList>
            <person name="Gao L."/>
            <person name="Fang B.-Z."/>
            <person name="Li W.-J."/>
        </authorList>
    </citation>
    <scope>NUCLEOTIDE SEQUENCE</scope>
    <source>
        <strain evidence="1">SYSU T00b26</strain>
    </source>
</reference>
<evidence type="ECO:0000313" key="2">
    <source>
        <dbReference type="Proteomes" id="UP001172738"/>
    </source>
</evidence>
<dbReference type="RefSeq" id="WP_301127884.1">
    <property type="nucleotide sequence ID" value="NZ_JAUHPV010000004.1"/>
</dbReference>
<evidence type="ECO:0000313" key="1">
    <source>
        <dbReference type="EMBL" id="MDN4472888.1"/>
    </source>
</evidence>
<comment type="caution">
    <text evidence="1">The sequence shown here is derived from an EMBL/GenBank/DDBJ whole genome shotgun (WGS) entry which is preliminary data.</text>
</comment>
<evidence type="ECO:0008006" key="3">
    <source>
        <dbReference type="Google" id="ProtNLM"/>
    </source>
</evidence>
<organism evidence="1 2">
    <name type="scientific">Demequina zhanjiangensis</name>
    <dbReference type="NCBI Taxonomy" id="3051659"/>
    <lineage>
        <taxon>Bacteria</taxon>
        <taxon>Bacillati</taxon>
        <taxon>Actinomycetota</taxon>
        <taxon>Actinomycetes</taxon>
        <taxon>Micrococcales</taxon>
        <taxon>Demequinaceae</taxon>
        <taxon>Demequina</taxon>
    </lineage>
</organism>
<dbReference type="EMBL" id="JAUHPV010000004">
    <property type="protein sequence ID" value="MDN4472888.1"/>
    <property type="molecule type" value="Genomic_DNA"/>
</dbReference>
<gene>
    <name evidence="1" type="ORF">QQX04_07765</name>
</gene>
<dbReference type="Proteomes" id="UP001172738">
    <property type="component" value="Unassembled WGS sequence"/>
</dbReference>
<keyword evidence="2" id="KW-1185">Reference proteome</keyword>
<protein>
    <recommendedName>
        <fullName evidence="3">Helicase-associated domain-containing protein</fullName>
    </recommendedName>
</protein>
<name>A0ABT8G179_9MICO</name>